<gene>
    <name evidence="2" type="ORF">K1I37_14295</name>
</gene>
<dbReference type="Gene3D" id="3.40.630.30">
    <property type="match status" value="1"/>
</dbReference>
<reference evidence="3" key="1">
    <citation type="journal article" date="2022" name="G3 (Bethesda)">
        <title>Unveiling the complete genome sequence of Alicyclobacillus acidoterrestris DSM 3922T, a taint-producing strain.</title>
        <authorList>
            <person name="Leonardo I.C."/>
            <person name="Barreto Crespo M.T."/>
            <person name="Gaspar F.B."/>
        </authorList>
    </citation>
    <scope>NUCLEOTIDE SEQUENCE [LARGE SCALE GENOMIC DNA]</scope>
    <source>
        <strain evidence="3">DSM 3922</strain>
    </source>
</reference>
<dbReference type="Pfam" id="PF13302">
    <property type="entry name" value="Acetyltransf_3"/>
    <property type="match status" value="1"/>
</dbReference>
<feature type="domain" description="N-acetyltransferase" evidence="1">
    <location>
        <begin position="3"/>
        <end position="155"/>
    </location>
</feature>
<organism evidence="2 3">
    <name type="scientific">Alicyclobacillus acidoterrestris (strain ATCC 49025 / DSM 3922 / CIP 106132 / NCIMB 13137 / GD3B)</name>
    <dbReference type="NCBI Taxonomy" id="1356854"/>
    <lineage>
        <taxon>Bacteria</taxon>
        <taxon>Bacillati</taxon>
        <taxon>Bacillota</taxon>
        <taxon>Bacilli</taxon>
        <taxon>Bacillales</taxon>
        <taxon>Alicyclobacillaceae</taxon>
        <taxon>Alicyclobacillus</taxon>
    </lineage>
</organism>
<dbReference type="AlphaFoldDB" id="A0A9E6ZG85"/>
<dbReference type="GO" id="GO:0016747">
    <property type="term" value="F:acyltransferase activity, transferring groups other than amino-acyl groups"/>
    <property type="evidence" value="ECO:0007669"/>
    <property type="project" value="InterPro"/>
</dbReference>
<dbReference type="EMBL" id="CP080467">
    <property type="protein sequence ID" value="UNO47848.1"/>
    <property type="molecule type" value="Genomic_DNA"/>
</dbReference>
<evidence type="ECO:0000313" key="3">
    <source>
        <dbReference type="Proteomes" id="UP000829401"/>
    </source>
</evidence>
<dbReference type="SUPFAM" id="SSF55729">
    <property type="entry name" value="Acyl-CoA N-acyltransferases (Nat)"/>
    <property type="match status" value="1"/>
</dbReference>
<keyword evidence="3" id="KW-1185">Reference proteome</keyword>
<accession>A0A9E6ZG85</accession>
<name>A0A9E6ZG85_ALIAG</name>
<dbReference type="InterPro" id="IPR000182">
    <property type="entry name" value="GNAT_dom"/>
</dbReference>
<evidence type="ECO:0000313" key="2">
    <source>
        <dbReference type="EMBL" id="UNO47848.1"/>
    </source>
</evidence>
<evidence type="ECO:0000259" key="1">
    <source>
        <dbReference type="PROSITE" id="PS51186"/>
    </source>
</evidence>
<protein>
    <submittedName>
        <fullName evidence="2">GNAT family N-acetyltransferase</fullName>
    </submittedName>
</protein>
<dbReference type="InterPro" id="IPR016181">
    <property type="entry name" value="Acyl_CoA_acyltransferase"/>
</dbReference>
<dbReference type="KEGG" id="aaco:K1I37_14295"/>
<dbReference type="PROSITE" id="PS51186">
    <property type="entry name" value="GNAT"/>
    <property type="match status" value="1"/>
</dbReference>
<dbReference type="Proteomes" id="UP000829401">
    <property type="component" value="Chromosome"/>
</dbReference>
<sequence length="155" mass="17938">MDLHLREISPEDKAIIAKLRVWDVSEANRHWYTCRPVAPVKDLHDYIDSMVERIERRVIRPFVLVSDERDECLCGKITAFDFNPRNRSAELGYYLPQMNRGMGFGRIMLRQFLHAMFEDAEWNLHKLYATTASGNQVSIHLLNRFGGSVPSSGVN</sequence>
<proteinExistence type="predicted"/>